<dbReference type="InterPro" id="IPR003656">
    <property type="entry name" value="Znf_BED"/>
</dbReference>
<evidence type="ECO:0000313" key="6">
    <source>
        <dbReference type="EMBL" id="CAD7088570.1"/>
    </source>
</evidence>
<keyword evidence="3" id="KW-0862">Zinc</keyword>
<dbReference type="GO" id="GO:0005634">
    <property type="term" value="C:nucleus"/>
    <property type="evidence" value="ECO:0007669"/>
    <property type="project" value="TreeGrafter"/>
</dbReference>
<dbReference type="InParanoid" id="A0A7R8UWU4"/>
<dbReference type="AlphaFoldDB" id="A0A7R8UWU4"/>
<evidence type="ECO:0000256" key="3">
    <source>
        <dbReference type="ARBA" id="ARBA00022833"/>
    </source>
</evidence>
<dbReference type="InterPro" id="IPR052717">
    <property type="entry name" value="Vacuolar_transposase_reg"/>
</dbReference>
<organism evidence="6 7">
    <name type="scientific">Hermetia illucens</name>
    <name type="common">Black soldier fly</name>
    <dbReference type="NCBI Taxonomy" id="343691"/>
    <lineage>
        <taxon>Eukaryota</taxon>
        <taxon>Metazoa</taxon>
        <taxon>Ecdysozoa</taxon>
        <taxon>Arthropoda</taxon>
        <taxon>Hexapoda</taxon>
        <taxon>Insecta</taxon>
        <taxon>Pterygota</taxon>
        <taxon>Neoptera</taxon>
        <taxon>Endopterygota</taxon>
        <taxon>Diptera</taxon>
        <taxon>Brachycera</taxon>
        <taxon>Stratiomyomorpha</taxon>
        <taxon>Stratiomyidae</taxon>
        <taxon>Hermetiinae</taxon>
        <taxon>Hermetia</taxon>
    </lineage>
</organism>
<dbReference type="SUPFAM" id="SSF53098">
    <property type="entry name" value="Ribonuclease H-like"/>
    <property type="match status" value="1"/>
</dbReference>
<name>A0A7R8UWU4_HERIL</name>
<reference evidence="6 7" key="1">
    <citation type="submission" date="2020-11" db="EMBL/GenBank/DDBJ databases">
        <authorList>
            <person name="Wallbank WR R."/>
            <person name="Pardo Diaz C."/>
            <person name="Kozak K."/>
            <person name="Martin S."/>
            <person name="Jiggins C."/>
            <person name="Moest M."/>
            <person name="Warren A I."/>
            <person name="Generalovic N T."/>
            <person name="Byers J.R.P. K."/>
            <person name="Montejo-Kovacevich G."/>
            <person name="Yen C E."/>
        </authorList>
    </citation>
    <scope>NUCLEOTIDE SEQUENCE [LARGE SCALE GENOMIC DNA]</scope>
</reference>
<protein>
    <recommendedName>
        <fullName evidence="5">BED-type domain-containing protein</fullName>
    </recommendedName>
</protein>
<feature type="domain" description="BED-type" evidence="5">
    <location>
        <begin position="51"/>
        <end position="111"/>
    </location>
</feature>
<dbReference type="EMBL" id="LR899012">
    <property type="protein sequence ID" value="CAD7088570.1"/>
    <property type="molecule type" value="Genomic_DNA"/>
</dbReference>
<dbReference type="SUPFAM" id="SSF140996">
    <property type="entry name" value="Hermes dimerisation domain"/>
    <property type="match status" value="1"/>
</dbReference>
<evidence type="ECO:0000256" key="1">
    <source>
        <dbReference type="ARBA" id="ARBA00022723"/>
    </source>
</evidence>
<dbReference type="PANTHER" id="PTHR46169">
    <property type="entry name" value="DNA REPLICATION-RELATED ELEMENT FACTOR, ISOFORM A"/>
    <property type="match status" value="1"/>
</dbReference>
<evidence type="ECO:0000259" key="5">
    <source>
        <dbReference type="PROSITE" id="PS50808"/>
    </source>
</evidence>
<keyword evidence="7" id="KW-1185">Reference proteome</keyword>
<dbReference type="PROSITE" id="PS50808">
    <property type="entry name" value="ZF_BED"/>
    <property type="match status" value="1"/>
</dbReference>
<evidence type="ECO:0000256" key="2">
    <source>
        <dbReference type="ARBA" id="ARBA00022771"/>
    </source>
</evidence>
<dbReference type="OrthoDB" id="10051975at2759"/>
<dbReference type="InterPro" id="IPR012337">
    <property type="entry name" value="RNaseH-like_sf"/>
</dbReference>
<dbReference type="PANTHER" id="PTHR46169:SF29">
    <property type="entry name" value="DNA REPLICATION-RELATED ELEMENT FACTOR, ISOFORM A"/>
    <property type="match status" value="1"/>
</dbReference>
<dbReference type="OMA" id="HMMAHFL"/>
<gene>
    <name evidence="6" type="ORF">HERILL_LOCUS11180</name>
</gene>
<keyword evidence="2 4" id="KW-0863">Zinc-finger</keyword>
<dbReference type="GO" id="GO:0008270">
    <property type="term" value="F:zinc ion binding"/>
    <property type="evidence" value="ECO:0007669"/>
    <property type="project" value="UniProtKB-KW"/>
</dbReference>
<proteinExistence type="predicted"/>
<dbReference type="GO" id="GO:0006357">
    <property type="term" value="P:regulation of transcription by RNA polymerase II"/>
    <property type="evidence" value="ECO:0007669"/>
    <property type="project" value="TreeGrafter"/>
</dbReference>
<dbReference type="Gene3D" id="1.10.10.1070">
    <property type="entry name" value="Zinc finger, BED domain-containing"/>
    <property type="match status" value="1"/>
</dbReference>
<accession>A0A7R8UWU4</accession>
<dbReference type="Proteomes" id="UP000594454">
    <property type="component" value="Chromosome 4"/>
</dbReference>
<sequence>MYGEDGEPIEIKEEYNNDEHYQDMCLSKFDLDYKLKRSEHQHEFFFTPNENCKSDVWDRFYLIYYRGIKQDYVKCRKCFSILSYKSRTGTASLLRHNCERKNAIKAYEQEAIVHPIIPSLVNKNISDEARNQIHEGQLYFLAKDMHAFDTTDRVGFKRLAQLLINFGSSFGNQSVNEVLAPSDYLVNSLMTTTISNISRVIRNYLLDEDLALTIDISNETCSQKRFLTLSGHVVTVDYVFKSFIINTIEIENSIDLDLKKTILTLLDDYIPNSESKLSKSVVVIDQHQLLSDSLADCKVFPSIGHIMQAILDNILSELPEQFRSCLNTIKDLVQNMETIPNRNLNVYYTLKYFHDYLQNACQEGSNQDLSKLDIPTLQVFYELLELFKECLTDLKADDTATIGKVYLWKVKLETYCKSIPAEDEDSVIYYLKTRTLALLDEHLIPNDYHKIALFLNPNFKGLKFLKIAEKQEIYDLIKSMISKIKEHEDLIFFPGAHSSSSSSKPPPPKRFKDEIIFGEMMDATEGESDDESTESEIFRYVNYKLKDHCSDILEYWKMTNDFPNLKKLVRRILNIPASVESKQNVICQGTNGSNASSSSGSSTVKTCSCAFKDNIKSLVFLNKNFGLANCI</sequence>
<dbReference type="GO" id="GO:0003677">
    <property type="term" value="F:DNA binding"/>
    <property type="evidence" value="ECO:0007669"/>
    <property type="project" value="InterPro"/>
</dbReference>
<evidence type="ECO:0000256" key="4">
    <source>
        <dbReference type="PROSITE-ProRule" id="PRU00027"/>
    </source>
</evidence>
<keyword evidence="1" id="KW-0479">Metal-binding</keyword>
<evidence type="ECO:0000313" key="7">
    <source>
        <dbReference type="Proteomes" id="UP000594454"/>
    </source>
</evidence>
<dbReference type="SMART" id="SM00614">
    <property type="entry name" value="ZnF_BED"/>
    <property type="match status" value="1"/>
</dbReference>